<protein>
    <recommendedName>
        <fullName evidence="1">DUF4015 domain-containing protein</fullName>
    </recommendedName>
</protein>
<feature type="domain" description="DUF4015" evidence="1">
    <location>
        <begin position="252"/>
        <end position="544"/>
    </location>
</feature>
<evidence type="ECO:0000313" key="2">
    <source>
        <dbReference type="EMBL" id="MBB5184215.1"/>
    </source>
</evidence>
<gene>
    <name evidence="2" type="ORF">HNQ43_000250</name>
</gene>
<comment type="caution">
    <text evidence="2">The sequence shown here is derived from an EMBL/GenBank/DDBJ whole genome shotgun (WGS) entry which is preliminary data.</text>
</comment>
<dbReference type="AlphaFoldDB" id="A0A7W8CYZ5"/>
<evidence type="ECO:0000313" key="3">
    <source>
        <dbReference type="Proteomes" id="UP000521313"/>
    </source>
</evidence>
<dbReference type="Proteomes" id="UP000521313">
    <property type="component" value="Unassembled WGS sequence"/>
</dbReference>
<evidence type="ECO:0000259" key="1">
    <source>
        <dbReference type="Pfam" id="PF13200"/>
    </source>
</evidence>
<dbReference type="InterPro" id="IPR025275">
    <property type="entry name" value="DUF4015"/>
</dbReference>
<sequence>MMMNRILKRLNSPRKALFFIGAFILICALFFTLGSLIYGKIHPTKYINSAGNVLEVRVPYIVNGEIDETVVEIPRGTKVQIEEVEEDQSSFRYEGTLITLDNSYLKDSVEECLVIDNVYPRRLVNLREKKDGTLSEEIVKKGEEVRVVQIDPDDLDTQTGEIAWYKVEKDGKEYWLNGKYVETSEDLATKTWVENITYSTYWDEYYGEGYSKDAFLTQIDYKPTKNHNYENNPMPENCNAVHVSLEYLIKYKDYYLNLSKETGINAYVVELKGDSGYVWYQSEVLNDYLKDPEEALQDSLCSLDELQDLIEEFQDAGYYMIGRIVTFKDVLFASQNTEESITDTSGQLIMHNNEYWPSAYSRKAWMYNVDIAKEIASTGINEIQFDYVRFPDGLVSKSDQLDLKNTYNESKTAALQGFLQYASDELEPYEVYVAADVFAWPLAAQDDQDIGQFFLAMANCVDVICPMPYSDHFSAGALGIYDPSSDPGEVLARYTELAEKELSEIDDPPVYRSWIQGYGDLTPQQIEDQIKAIDETGYSGYMVWYGFGAPDSLDTNKEGYIE</sequence>
<dbReference type="EMBL" id="JACHHD010000002">
    <property type="protein sequence ID" value="MBB5184215.1"/>
    <property type="molecule type" value="Genomic_DNA"/>
</dbReference>
<dbReference type="Pfam" id="PF13200">
    <property type="entry name" value="DUF4015"/>
    <property type="match status" value="1"/>
</dbReference>
<reference evidence="2 3" key="1">
    <citation type="submission" date="2020-08" db="EMBL/GenBank/DDBJ databases">
        <title>Genomic Encyclopedia of Type Strains, Phase IV (KMG-IV): sequencing the most valuable type-strain genomes for metagenomic binning, comparative biology and taxonomic classification.</title>
        <authorList>
            <person name="Goeker M."/>
        </authorList>
    </citation>
    <scope>NUCLEOTIDE SEQUENCE [LARGE SCALE GENOMIC DNA]</scope>
    <source>
        <strain evidence="2 3">DSM 26963</strain>
    </source>
</reference>
<dbReference type="Gene3D" id="2.30.30.40">
    <property type="entry name" value="SH3 Domains"/>
    <property type="match status" value="1"/>
</dbReference>
<name>A0A7W8CYZ5_9FIRM</name>
<proteinExistence type="predicted"/>
<organism evidence="2 3">
    <name type="scientific">Faecalicoccus acidiformans</name>
    <dbReference type="NCBI Taxonomy" id="915173"/>
    <lineage>
        <taxon>Bacteria</taxon>
        <taxon>Bacillati</taxon>
        <taxon>Bacillota</taxon>
        <taxon>Erysipelotrichia</taxon>
        <taxon>Erysipelotrichales</taxon>
        <taxon>Erysipelotrichaceae</taxon>
        <taxon>Faecalicoccus</taxon>
    </lineage>
</organism>
<accession>A0A7W8CYZ5</accession>